<gene>
    <name evidence="7" type="ORF">ABID14_000715</name>
</gene>
<dbReference type="InterPro" id="IPR029510">
    <property type="entry name" value="Ald_DH_CS_GLU"/>
</dbReference>
<dbReference type="InterPro" id="IPR012394">
    <property type="entry name" value="Aldehyde_DH_NAD(P)"/>
</dbReference>
<reference evidence="7 8" key="1">
    <citation type="submission" date="2024-06" db="EMBL/GenBank/DDBJ databases">
        <title>Genomic Encyclopedia of Type Strains, Phase IV (KMG-IV): sequencing the most valuable type-strain genomes for metagenomic binning, comparative biology and taxonomic classification.</title>
        <authorList>
            <person name="Goeker M."/>
        </authorList>
    </citation>
    <scope>NUCLEOTIDE SEQUENCE [LARGE SCALE GENOMIC DNA]</scope>
    <source>
        <strain evidence="7 8">DSM 21460</strain>
    </source>
</reference>
<dbReference type="GO" id="GO:0004029">
    <property type="term" value="F:aldehyde dehydrogenase (NAD+) activity"/>
    <property type="evidence" value="ECO:0007669"/>
    <property type="project" value="UniProtKB-EC"/>
</dbReference>
<dbReference type="PANTHER" id="PTHR43570">
    <property type="entry name" value="ALDEHYDE DEHYDROGENASE"/>
    <property type="match status" value="1"/>
</dbReference>
<accession>A0ABV2J8I3</accession>
<dbReference type="Gene3D" id="3.40.309.10">
    <property type="entry name" value="Aldehyde Dehydrogenase, Chain A, domain 2"/>
    <property type="match status" value="1"/>
</dbReference>
<dbReference type="InterPro" id="IPR016163">
    <property type="entry name" value="Ald_DH_C"/>
</dbReference>
<comment type="caution">
    <text evidence="7">The sequence shown here is derived from an EMBL/GenBank/DDBJ whole genome shotgun (WGS) entry which is preliminary data.</text>
</comment>
<dbReference type="InterPro" id="IPR016162">
    <property type="entry name" value="Ald_DH_N"/>
</dbReference>
<evidence type="ECO:0000259" key="6">
    <source>
        <dbReference type="Pfam" id="PF00171"/>
    </source>
</evidence>
<dbReference type="InterPro" id="IPR016161">
    <property type="entry name" value="Ald_DH/histidinol_DH"/>
</dbReference>
<comment type="similarity">
    <text evidence="1 3 5">Belongs to the aldehyde dehydrogenase family.</text>
</comment>
<evidence type="ECO:0000256" key="1">
    <source>
        <dbReference type="ARBA" id="ARBA00009986"/>
    </source>
</evidence>
<proteinExistence type="inferred from homology"/>
<evidence type="ECO:0000313" key="8">
    <source>
        <dbReference type="Proteomes" id="UP001549162"/>
    </source>
</evidence>
<dbReference type="PROSITE" id="PS00687">
    <property type="entry name" value="ALDEHYDE_DEHYDR_GLU"/>
    <property type="match status" value="1"/>
</dbReference>
<dbReference type="EMBL" id="JBEPMA010000003">
    <property type="protein sequence ID" value="MET3617087.1"/>
    <property type="molecule type" value="Genomic_DNA"/>
</dbReference>
<keyword evidence="2 3" id="KW-0560">Oxidoreductase</keyword>
<evidence type="ECO:0000256" key="2">
    <source>
        <dbReference type="ARBA" id="ARBA00023002"/>
    </source>
</evidence>
<dbReference type="Pfam" id="PF00171">
    <property type="entry name" value="Aldedh"/>
    <property type="match status" value="1"/>
</dbReference>
<sequence>MELDLIFDKACKYYKSEKTKDIDGRIYFLTVLKNTLQKYEDKLLNALKKDLGKSRAEGFMTELGIVYEEINYFKKNLTKISAPQKPIISLTQFPGKLKVIHQPHGVVLIISPWNYPLNLSLTPLVGAIAGGNSVILKPSEYAPNTSYWIEKILKEISDDRVQVVNGGEEISSELLKKNFDYIFFTGSPRVGKIVMKAAAENLTPITLELGGKSPTIVDENVNIKKTARRIVFGKLLNAGQTCVAPDYVICHKSIKKDLIYEILVQIKKSLPTPDYYNKNFGKIINEKHFNRIVNLIEGNALFAQLDVPHFEENKLKICPVIIDSPSLDSDVMNEEIFGPVLPILTFEKLSDIIDIVNRNKNPLSMYIFSKDEMFVDKIISNINSGGVCINDTIMHMASNKAPFGGVKNSGIGNYHGKASFEAFTRKRTCLYKSNFFDIKFREHPYKERDLDIIRKFYK</sequence>
<feature type="active site" evidence="4">
    <location>
        <position position="208"/>
    </location>
</feature>
<evidence type="ECO:0000256" key="3">
    <source>
        <dbReference type="PIRNR" id="PIRNR036492"/>
    </source>
</evidence>
<dbReference type="PIRSF" id="PIRSF036492">
    <property type="entry name" value="ALDH"/>
    <property type="match status" value="1"/>
</dbReference>
<protein>
    <recommendedName>
        <fullName evidence="3">Aldehyde dehydrogenase</fullName>
    </recommendedName>
</protein>
<feature type="domain" description="Aldehyde dehydrogenase" evidence="6">
    <location>
        <begin position="4"/>
        <end position="428"/>
    </location>
</feature>
<evidence type="ECO:0000256" key="4">
    <source>
        <dbReference type="PROSITE-ProRule" id="PRU10007"/>
    </source>
</evidence>
<dbReference type="Gene3D" id="3.40.605.10">
    <property type="entry name" value="Aldehyde Dehydrogenase, Chain A, domain 1"/>
    <property type="match status" value="1"/>
</dbReference>
<dbReference type="PANTHER" id="PTHR43570:SF16">
    <property type="entry name" value="ALDEHYDE DEHYDROGENASE TYPE III, ISOFORM Q"/>
    <property type="match status" value="1"/>
</dbReference>
<dbReference type="Proteomes" id="UP001549162">
    <property type="component" value="Unassembled WGS sequence"/>
</dbReference>
<organism evidence="7 8">
    <name type="scientific">Peptoniphilus olsenii</name>
    <dbReference type="NCBI Taxonomy" id="411570"/>
    <lineage>
        <taxon>Bacteria</taxon>
        <taxon>Bacillati</taxon>
        <taxon>Bacillota</taxon>
        <taxon>Tissierellia</taxon>
        <taxon>Tissierellales</taxon>
        <taxon>Peptoniphilaceae</taxon>
        <taxon>Peptoniphilus</taxon>
    </lineage>
</organism>
<dbReference type="InterPro" id="IPR016160">
    <property type="entry name" value="Ald_DH_CS_CYS"/>
</dbReference>
<dbReference type="InterPro" id="IPR015590">
    <property type="entry name" value="Aldehyde_DH_dom"/>
</dbReference>
<evidence type="ECO:0000313" key="7">
    <source>
        <dbReference type="EMBL" id="MET3617087.1"/>
    </source>
</evidence>
<dbReference type="RefSeq" id="WP_354367200.1">
    <property type="nucleotide sequence ID" value="NZ_JBEPMA010000003.1"/>
</dbReference>
<dbReference type="PROSITE" id="PS00070">
    <property type="entry name" value="ALDEHYDE_DEHYDR_CYS"/>
    <property type="match status" value="1"/>
</dbReference>
<dbReference type="SUPFAM" id="SSF53720">
    <property type="entry name" value="ALDH-like"/>
    <property type="match status" value="1"/>
</dbReference>
<name>A0ABV2J8I3_9FIRM</name>
<evidence type="ECO:0000256" key="5">
    <source>
        <dbReference type="RuleBase" id="RU003345"/>
    </source>
</evidence>
<keyword evidence="8" id="KW-1185">Reference proteome</keyword>